<gene>
    <name evidence="1" type="ORF">LFA_3657</name>
</gene>
<accession>A0A098GAH4</accession>
<dbReference type="KEGG" id="lfa:LFA_3657"/>
<protein>
    <submittedName>
        <fullName evidence="1">Rhamnan synthesis F family protein</fullName>
    </submittedName>
</protein>
<evidence type="ECO:0000313" key="2">
    <source>
        <dbReference type="Proteomes" id="UP000032430"/>
    </source>
</evidence>
<dbReference type="Pfam" id="PF05045">
    <property type="entry name" value="RgpF"/>
    <property type="match status" value="1"/>
</dbReference>
<name>A0A098GAH4_9GAMM</name>
<keyword evidence="2" id="KW-1185">Reference proteome</keyword>
<evidence type="ECO:0000313" key="1">
    <source>
        <dbReference type="EMBL" id="CEG58982.1"/>
    </source>
</evidence>
<dbReference type="AlphaFoldDB" id="A0A098GAH4"/>
<sequence>MSLPSLECGIENMEMNALIQKVLGRIKRIFNKKNDVQQQLLALEQSYLFTKGNDIRNYNPESAVVMPMFVNLREQETEDSPLDLETKYGFAWLDATRMALNQASLAEAAACPVNEDRFAIVIHAFYEDILLEIIQFLRRIDNVTFKLYVSSPNERVVRSILEESGFDFYLEKTNNHGRDVLPFLQIMKRVKLDGYGLIIKVHTKKSLHRSDGHRWRQDLYNKLLKKTAVEEGLKLFQADSKLGLLVPENHLLPVTLHLGNNMHHLLSLSHRLGVSARELLELKFAAGTMFMARVSALEPLLSLNLNADDFEAEAGQVDGTLAHAIERAIAVSVYSIGLRVKNISDKQFVNSDS</sequence>
<dbReference type="Proteomes" id="UP000032430">
    <property type="component" value="Chromosome I"/>
</dbReference>
<dbReference type="STRING" id="1212491.LFA_3657"/>
<organism evidence="1 2">
    <name type="scientific">Legionella fallonii LLAP-10</name>
    <dbReference type="NCBI Taxonomy" id="1212491"/>
    <lineage>
        <taxon>Bacteria</taxon>
        <taxon>Pseudomonadati</taxon>
        <taxon>Pseudomonadota</taxon>
        <taxon>Gammaproteobacteria</taxon>
        <taxon>Legionellales</taxon>
        <taxon>Legionellaceae</taxon>
        <taxon>Legionella</taxon>
    </lineage>
</organism>
<proteinExistence type="predicted"/>
<dbReference type="InterPro" id="IPR007739">
    <property type="entry name" value="RgpF"/>
</dbReference>
<dbReference type="EMBL" id="LN614827">
    <property type="protein sequence ID" value="CEG58982.1"/>
    <property type="molecule type" value="Genomic_DNA"/>
</dbReference>
<reference evidence="2" key="1">
    <citation type="submission" date="2014-09" db="EMBL/GenBank/DDBJ databases">
        <authorList>
            <person name="Gomez-Valero L."/>
        </authorList>
    </citation>
    <scope>NUCLEOTIDE SEQUENCE [LARGE SCALE GENOMIC DNA]</scope>
    <source>
        <strain evidence="2">ATCC700992</strain>
    </source>
</reference>
<dbReference type="HOGENOM" id="CLU_784807_0_0_6"/>